<protein>
    <submittedName>
        <fullName evidence="1">Uncharacterized protein</fullName>
    </submittedName>
</protein>
<evidence type="ECO:0000313" key="1">
    <source>
        <dbReference type="EMBL" id="ABW29966.1"/>
    </source>
</evidence>
<dbReference type="STRING" id="329726.AM1_4998"/>
<proteinExistence type="predicted"/>
<gene>
    <name evidence="1" type="ordered locus">AM1_4998</name>
</gene>
<dbReference type="OrthoDB" id="572741at2"/>
<sequence length="125" mass="14426">MHFEQVTYPFIGIDQQPSTCILTIYRQPNFDVVMIQNSSQEDETLAIKRLDAISTGVTRDYHLDPDRTCWLIQTPEPLNLLGEYRKIPIQNTREGMVLANPEQRWFYLSEVDVQAMLGIPVQTVA</sequence>
<reference evidence="1 2" key="1">
    <citation type="journal article" date="2008" name="Proc. Natl. Acad. Sci. U.S.A.">
        <title>Niche adaptation and genome expansion in the chlorophyll d-producing cyanobacterium Acaryochloris marina.</title>
        <authorList>
            <person name="Swingley W.D."/>
            <person name="Chen M."/>
            <person name="Cheung P.C."/>
            <person name="Conrad A.L."/>
            <person name="Dejesa L.C."/>
            <person name="Hao J."/>
            <person name="Honchak B.M."/>
            <person name="Karbach L.E."/>
            <person name="Kurdoglu A."/>
            <person name="Lahiri S."/>
            <person name="Mastrian S.D."/>
            <person name="Miyashita H."/>
            <person name="Page L."/>
            <person name="Ramakrishna P."/>
            <person name="Satoh S."/>
            <person name="Sattley W.M."/>
            <person name="Shimada Y."/>
            <person name="Taylor H.L."/>
            <person name="Tomo T."/>
            <person name="Tsuchiya T."/>
            <person name="Wang Z.T."/>
            <person name="Raymond J."/>
            <person name="Mimuro M."/>
            <person name="Blankenship R.E."/>
            <person name="Touchman J.W."/>
        </authorList>
    </citation>
    <scope>NUCLEOTIDE SEQUENCE [LARGE SCALE GENOMIC DNA]</scope>
    <source>
        <strain evidence="2">MBIC 11017</strain>
    </source>
</reference>
<accession>B0C5V4</accession>
<dbReference type="HOGENOM" id="CLU_1987749_0_0_3"/>
<name>B0C5V4_ACAM1</name>
<dbReference type="EMBL" id="CP000828">
    <property type="protein sequence ID" value="ABW29966.1"/>
    <property type="molecule type" value="Genomic_DNA"/>
</dbReference>
<evidence type="ECO:0000313" key="2">
    <source>
        <dbReference type="Proteomes" id="UP000000268"/>
    </source>
</evidence>
<dbReference type="RefSeq" id="WP_012165238.1">
    <property type="nucleotide sequence ID" value="NC_009925.1"/>
</dbReference>
<organism evidence="1 2">
    <name type="scientific">Acaryochloris marina (strain MBIC 11017)</name>
    <dbReference type="NCBI Taxonomy" id="329726"/>
    <lineage>
        <taxon>Bacteria</taxon>
        <taxon>Bacillati</taxon>
        <taxon>Cyanobacteriota</taxon>
        <taxon>Cyanophyceae</taxon>
        <taxon>Acaryochloridales</taxon>
        <taxon>Acaryochloridaceae</taxon>
        <taxon>Acaryochloris</taxon>
    </lineage>
</organism>
<keyword evidence="2" id="KW-1185">Reference proteome</keyword>
<dbReference type="KEGG" id="amr:AM1_4998"/>
<dbReference type="Proteomes" id="UP000000268">
    <property type="component" value="Chromosome"/>
</dbReference>
<dbReference type="AlphaFoldDB" id="B0C5V4"/>